<evidence type="ECO:0000313" key="3">
    <source>
        <dbReference type="Proteomes" id="UP001183615"/>
    </source>
</evidence>
<dbReference type="PANTHER" id="PTHR31435">
    <property type="entry name" value="PROTEIN NATD1"/>
    <property type="match status" value="1"/>
</dbReference>
<organism evidence="2 3">
    <name type="scientific">Streptomyces johnsoniae</name>
    <dbReference type="NCBI Taxonomy" id="3075532"/>
    <lineage>
        <taxon>Bacteria</taxon>
        <taxon>Bacillati</taxon>
        <taxon>Actinomycetota</taxon>
        <taxon>Actinomycetes</taxon>
        <taxon>Kitasatosporales</taxon>
        <taxon>Streptomycetaceae</taxon>
        <taxon>Streptomyces</taxon>
    </lineage>
</organism>
<proteinExistence type="predicted"/>
<dbReference type="Proteomes" id="UP001183615">
    <property type="component" value="Unassembled WGS sequence"/>
</dbReference>
<dbReference type="GO" id="GO:0016746">
    <property type="term" value="F:acyltransferase activity"/>
    <property type="evidence" value="ECO:0007669"/>
    <property type="project" value="UniProtKB-KW"/>
</dbReference>
<dbReference type="InterPro" id="IPR045057">
    <property type="entry name" value="Gcn5-rel_NAT"/>
</dbReference>
<keyword evidence="3" id="KW-1185">Reference proteome</keyword>
<dbReference type="EC" id="2.3.1.-" evidence="2"/>
<evidence type="ECO:0000313" key="2">
    <source>
        <dbReference type="EMBL" id="MDT0444295.1"/>
    </source>
</evidence>
<feature type="domain" description="N-acetyltransferase" evidence="1">
    <location>
        <begin position="11"/>
        <end position="97"/>
    </location>
</feature>
<gene>
    <name evidence="2" type="ORF">RM779_17080</name>
</gene>
<dbReference type="InterPro" id="IPR016181">
    <property type="entry name" value="Acyl_CoA_acyltransferase"/>
</dbReference>
<dbReference type="Pfam" id="PF14542">
    <property type="entry name" value="Acetyltransf_CG"/>
    <property type="match status" value="1"/>
</dbReference>
<dbReference type="Gene3D" id="3.40.630.30">
    <property type="match status" value="1"/>
</dbReference>
<accession>A0ABU2S5V7</accession>
<keyword evidence="2" id="KW-0808">Transferase</keyword>
<sequence length="112" mass="12541">MTQPGTTPTVERNDTRHRYEILLDGTLAGFTAYRDHDDQRVFHHTEIDDAFAGQGLASLLVQQALTDTRTAGKRIVPVCPYVAKYLKGHDEFSDITDPATPGILDWLKTERA</sequence>
<dbReference type="EMBL" id="JAVREV010000008">
    <property type="protein sequence ID" value="MDT0444295.1"/>
    <property type="molecule type" value="Genomic_DNA"/>
</dbReference>
<dbReference type="SUPFAM" id="SSF55729">
    <property type="entry name" value="Acyl-CoA N-acyltransferases (Nat)"/>
    <property type="match status" value="1"/>
</dbReference>
<name>A0ABU2S5V7_9ACTN</name>
<comment type="caution">
    <text evidence="2">The sequence shown here is derived from an EMBL/GenBank/DDBJ whole genome shotgun (WGS) entry which is preliminary data.</text>
</comment>
<keyword evidence="2" id="KW-0012">Acyltransferase</keyword>
<reference evidence="3" key="1">
    <citation type="submission" date="2023-07" db="EMBL/GenBank/DDBJ databases">
        <title>30 novel species of actinomycetes from the DSMZ collection.</title>
        <authorList>
            <person name="Nouioui I."/>
        </authorList>
    </citation>
    <scope>NUCLEOTIDE SEQUENCE [LARGE SCALE GENOMIC DNA]</scope>
    <source>
        <strain evidence="3">DSM 41886</strain>
    </source>
</reference>
<dbReference type="PANTHER" id="PTHR31435:SF10">
    <property type="entry name" value="BSR4717 PROTEIN"/>
    <property type="match status" value="1"/>
</dbReference>
<dbReference type="PROSITE" id="PS51729">
    <property type="entry name" value="GNAT_YJDJ"/>
    <property type="match status" value="1"/>
</dbReference>
<protein>
    <submittedName>
        <fullName evidence="2">GNAT family N-acetyltransferase</fullName>
        <ecNumber evidence="2">2.3.1.-</ecNumber>
    </submittedName>
</protein>
<dbReference type="InterPro" id="IPR031165">
    <property type="entry name" value="GNAT_YJDJ"/>
</dbReference>
<dbReference type="RefSeq" id="WP_311618560.1">
    <property type="nucleotide sequence ID" value="NZ_JAVREV010000008.1"/>
</dbReference>
<evidence type="ECO:0000259" key="1">
    <source>
        <dbReference type="PROSITE" id="PS51729"/>
    </source>
</evidence>